<evidence type="ECO:0000313" key="2">
    <source>
        <dbReference type="Proteomes" id="UP000694856"/>
    </source>
</evidence>
<dbReference type="KEGG" id="cfr:116658260"/>
<protein>
    <submittedName>
        <fullName evidence="3">Uncharacterized protein LOC116658260 isoform X1</fullName>
    </submittedName>
</protein>
<feature type="compositionally biased region" description="Basic and acidic residues" evidence="1">
    <location>
        <begin position="13"/>
        <end position="24"/>
    </location>
</feature>
<dbReference type="AlphaFoldDB" id="A0A8B8RNU1"/>
<feature type="compositionally biased region" description="Basic and acidic residues" evidence="1">
    <location>
        <begin position="44"/>
        <end position="53"/>
    </location>
</feature>
<name>A0A8B8RNU1_CAMFR</name>
<dbReference type="Proteomes" id="UP000694856">
    <property type="component" value="Chromosome 20"/>
</dbReference>
<organism evidence="2 3">
    <name type="scientific">Camelus ferus</name>
    <name type="common">Wild bactrian camel</name>
    <name type="synonym">Camelus bactrianus ferus</name>
    <dbReference type="NCBI Taxonomy" id="419612"/>
    <lineage>
        <taxon>Eukaryota</taxon>
        <taxon>Metazoa</taxon>
        <taxon>Chordata</taxon>
        <taxon>Craniata</taxon>
        <taxon>Vertebrata</taxon>
        <taxon>Euteleostomi</taxon>
        <taxon>Mammalia</taxon>
        <taxon>Eutheria</taxon>
        <taxon>Laurasiatheria</taxon>
        <taxon>Artiodactyla</taxon>
        <taxon>Tylopoda</taxon>
        <taxon>Camelidae</taxon>
        <taxon>Camelus</taxon>
    </lineage>
</organism>
<feature type="region of interest" description="Disordered" evidence="1">
    <location>
        <begin position="1"/>
        <end position="187"/>
    </location>
</feature>
<feature type="compositionally biased region" description="Gly residues" evidence="1">
    <location>
        <begin position="148"/>
        <end position="157"/>
    </location>
</feature>
<evidence type="ECO:0000313" key="3">
    <source>
        <dbReference type="RefSeq" id="XP_032318844.1"/>
    </source>
</evidence>
<keyword evidence="2" id="KW-1185">Reference proteome</keyword>
<sequence length="187" mass="19842">MDRRPGLGGVRTARRERLGSGERSRRSRGRKGQNPPDGSGEEEPVAKEERRLEFPPQSPEVSPRGHGGAGGAAAASAQRPPGRRCSSRLTERLEEGRAPSSLGPYWARRRSQAGGQGSSTQTRSRRRRLPSESPSTERGPRLRREGGRAGGVLGGPRAGAIPFSAAHWGEGGAAGTQTRPGRLTRGA</sequence>
<feature type="compositionally biased region" description="Basic and acidic residues" evidence="1">
    <location>
        <begin position="138"/>
        <end position="147"/>
    </location>
</feature>
<proteinExistence type="predicted"/>
<reference evidence="3" key="1">
    <citation type="submission" date="2025-08" db="UniProtKB">
        <authorList>
            <consortium name="RefSeq"/>
        </authorList>
    </citation>
    <scope>IDENTIFICATION</scope>
    <source>
        <tissue evidence="3">Ear skin</tissue>
    </source>
</reference>
<evidence type="ECO:0000256" key="1">
    <source>
        <dbReference type="SAM" id="MobiDB-lite"/>
    </source>
</evidence>
<gene>
    <name evidence="3" type="primary">LOC116658260</name>
</gene>
<dbReference type="GeneID" id="116658260"/>
<dbReference type="RefSeq" id="XP_032318844.1">
    <property type="nucleotide sequence ID" value="XM_032462953.1"/>
</dbReference>
<accession>A0A8B8RNU1</accession>